<dbReference type="Proteomes" id="UP000828390">
    <property type="component" value="Unassembled WGS sequence"/>
</dbReference>
<keyword evidence="2" id="KW-1185">Reference proteome</keyword>
<dbReference type="AlphaFoldDB" id="A0A9D4ID26"/>
<reference evidence="1" key="1">
    <citation type="journal article" date="2019" name="bioRxiv">
        <title>The Genome of the Zebra Mussel, Dreissena polymorpha: A Resource for Invasive Species Research.</title>
        <authorList>
            <person name="McCartney M.A."/>
            <person name="Auch B."/>
            <person name="Kono T."/>
            <person name="Mallez S."/>
            <person name="Zhang Y."/>
            <person name="Obille A."/>
            <person name="Becker A."/>
            <person name="Abrahante J.E."/>
            <person name="Garbe J."/>
            <person name="Badalamenti J.P."/>
            <person name="Herman A."/>
            <person name="Mangelson H."/>
            <person name="Liachko I."/>
            <person name="Sullivan S."/>
            <person name="Sone E.D."/>
            <person name="Koren S."/>
            <person name="Silverstein K.A.T."/>
            <person name="Beckman K.B."/>
            <person name="Gohl D.M."/>
        </authorList>
    </citation>
    <scope>NUCLEOTIDE SEQUENCE</scope>
    <source>
        <strain evidence="1">Duluth1</strain>
        <tissue evidence="1">Whole animal</tissue>
    </source>
</reference>
<evidence type="ECO:0000313" key="1">
    <source>
        <dbReference type="EMBL" id="KAH3770856.1"/>
    </source>
</evidence>
<reference evidence="1" key="2">
    <citation type="submission" date="2020-11" db="EMBL/GenBank/DDBJ databases">
        <authorList>
            <person name="McCartney M.A."/>
            <person name="Auch B."/>
            <person name="Kono T."/>
            <person name="Mallez S."/>
            <person name="Becker A."/>
            <person name="Gohl D.M."/>
            <person name="Silverstein K.A.T."/>
            <person name="Koren S."/>
            <person name="Bechman K.B."/>
            <person name="Herman A."/>
            <person name="Abrahante J.E."/>
            <person name="Garbe J."/>
        </authorList>
    </citation>
    <scope>NUCLEOTIDE SEQUENCE</scope>
    <source>
        <strain evidence="1">Duluth1</strain>
        <tissue evidence="1">Whole animal</tissue>
    </source>
</reference>
<proteinExistence type="predicted"/>
<sequence>MIITASFHTKEMFNMDIIQYYAPTNDSEDDEDNFYKQNVNLHTRQTNEKHLHSNG</sequence>
<protein>
    <submittedName>
        <fullName evidence="1">Uncharacterized protein</fullName>
    </submittedName>
</protein>
<accession>A0A9D4ID26</accession>
<name>A0A9D4ID26_DREPO</name>
<gene>
    <name evidence="1" type="ORF">DPMN_172153</name>
</gene>
<evidence type="ECO:0000313" key="2">
    <source>
        <dbReference type="Proteomes" id="UP000828390"/>
    </source>
</evidence>
<dbReference type="EMBL" id="JAIWYP010000009">
    <property type="protein sequence ID" value="KAH3770856.1"/>
    <property type="molecule type" value="Genomic_DNA"/>
</dbReference>
<comment type="caution">
    <text evidence="1">The sequence shown here is derived from an EMBL/GenBank/DDBJ whole genome shotgun (WGS) entry which is preliminary data.</text>
</comment>
<organism evidence="1 2">
    <name type="scientific">Dreissena polymorpha</name>
    <name type="common">Zebra mussel</name>
    <name type="synonym">Mytilus polymorpha</name>
    <dbReference type="NCBI Taxonomy" id="45954"/>
    <lineage>
        <taxon>Eukaryota</taxon>
        <taxon>Metazoa</taxon>
        <taxon>Spiralia</taxon>
        <taxon>Lophotrochozoa</taxon>
        <taxon>Mollusca</taxon>
        <taxon>Bivalvia</taxon>
        <taxon>Autobranchia</taxon>
        <taxon>Heteroconchia</taxon>
        <taxon>Euheterodonta</taxon>
        <taxon>Imparidentia</taxon>
        <taxon>Neoheterodontei</taxon>
        <taxon>Myida</taxon>
        <taxon>Dreissenoidea</taxon>
        <taxon>Dreissenidae</taxon>
        <taxon>Dreissena</taxon>
    </lineage>
</organism>